<dbReference type="PANTHER" id="PTHR11895">
    <property type="entry name" value="TRANSAMIDASE"/>
    <property type="match status" value="1"/>
</dbReference>
<protein>
    <submittedName>
        <fullName evidence="3">Amidase</fullName>
    </submittedName>
</protein>
<dbReference type="PROSITE" id="PS00571">
    <property type="entry name" value="AMIDASES"/>
    <property type="match status" value="1"/>
</dbReference>
<dbReference type="InterPro" id="IPR000120">
    <property type="entry name" value="Amidase"/>
</dbReference>
<dbReference type="Proteomes" id="UP000604475">
    <property type="component" value="Unassembled WGS sequence"/>
</dbReference>
<proteinExistence type="inferred from homology"/>
<comment type="caution">
    <text evidence="3">The sequence shown here is derived from an EMBL/GenBank/DDBJ whole genome shotgun (WGS) entry which is preliminary data.</text>
</comment>
<dbReference type="Pfam" id="PF01425">
    <property type="entry name" value="Amidase"/>
    <property type="match status" value="1"/>
</dbReference>
<evidence type="ECO:0000313" key="4">
    <source>
        <dbReference type="Proteomes" id="UP000604475"/>
    </source>
</evidence>
<dbReference type="InterPro" id="IPR020556">
    <property type="entry name" value="Amidase_CS"/>
</dbReference>
<dbReference type="EMBL" id="JAEACQ010000259">
    <property type="protein sequence ID" value="MBL7631080.1"/>
    <property type="molecule type" value="Genomic_DNA"/>
</dbReference>
<dbReference type="AlphaFoldDB" id="A0A937UTA9"/>
<gene>
    <name evidence="3" type="ORF">I7412_28755</name>
</gene>
<keyword evidence="4" id="KW-1185">Reference proteome</keyword>
<name>A0A937UTA9_9ACTN</name>
<reference evidence="3" key="1">
    <citation type="submission" date="2020-12" db="EMBL/GenBank/DDBJ databases">
        <title>Genomic characterization of non-nitrogen-fixing Frankia strains.</title>
        <authorList>
            <person name="Carlos-Shanley C."/>
            <person name="Guerra T."/>
            <person name="Hahn D."/>
        </authorList>
    </citation>
    <scope>NUCLEOTIDE SEQUENCE</scope>
    <source>
        <strain evidence="3">CN6</strain>
    </source>
</reference>
<evidence type="ECO:0000256" key="1">
    <source>
        <dbReference type="ARBA" id="ARBA00009199"/>
    </source>
</evidence>
<dbReference type="PANTHER" id="PTHR11895:SF7">
    <property type="entry name" value="GLUTAMYL-TRNA(GLN) AMIDOTRANSFERASE SUBUNIT A, MITOCHONDRIAL"/>
    <property type="match status" value="1"/>
</dbReference>
<dbReference type="SUPFAM" id="SSF75304">
    <property type="entry name" value="Amidase signature (AS) enzymes"/>
    <property type="match status" value="1"/>
</dbReference>
<dbReference type="Gene3D" id="3.90.1300.10">
    <property type="entry name" value="Amidase signature (AS) domain"/>
    <property type="match status" value="1"/>
</dbReference>
<evidence type="ECO:0000259" key="2">
    <source>
        <dbReference type="Pfam" id="PF01425"/>
    </source>
</evidence>
<dbReference type="InterPro" id="IPR036928">
    <property type="entry name" value="AS_sf"/>
</dbReference>
<comment type="similarity">
    <text evidence="1">Belongs to the amidase family.</text>
</comment>
<accession>A0A937UTA9</accession>
<feature type="domain" description="Amidase" evidence="2">
    <location>
        <begin position="57"/>
        <end position="460"/>
    </location>
</feature>
<sequence length="484" mass="49252">MELHEYAGLDAVGLRGLISGGEVSAAEVEAAARAALARAHGRLNALAAPLFTPALDHDPRGPLAGVPFLIKDTGPMAEGVPFRCGSRALGPGIPAAADHELMRRFRAAGLVTLGLTISPEMGLSFTSEPLLHGPVRNPWDPARAAGGSSGGAAALVASGAVPLAHANDGAGSIRVPAACCGLVGLKPSRGRTPTGAGLGAALFGMLSEFALARTVRDAATLLDAVHGPAPGDAFAAPAPVRPYAEEARPDGPAAGRPAVDPGGGLRVAVTTHAWSGAPVDPEVAAATTRAGVTLAALGHHVQEASPSVGWDEVIHACEAEAVGAAAPFLLAPRQPPPDRLEAVSRQVMAEARGRGAVDLVAGLDAAGRVSQAVGRFFADHDLLVTPTLAGLPPPHGTLRYDDPGHTVESWLREIFTFGPFTSVVNLTGQPAVSLPLGQSASGLPIGVQLIAAHGREDLLLRVSAALEEAMPWRDRRPPLFVGDS</sequence>
<organism evidence="3 4">
    <name type="scientific">Frankia nepalensis</name>
    <dbReference type="NCBI Taxonomy" id="1836974"/>
    <lineage>
        <taxon>Bacteria</taxon>
        <taxon>Bacillati</taxon>
        <taxon>Actinomycetota</taxon>
        <taxon>Actinomycetes</taxon>
        <taxon>Frankiales</taxon>
        <taxon>Frankiaceae</taxon>
        <taxon>Frankia</taxon>
    </lineage>
</organism>
<dbReference type="InterPro" id="IPR023631">
    <property type="entry name" value="Amidase_dom"/>
</dbReference>
<dbReference type="GO" id="GO:0003824">
    <property type="term" value="F:catalytic activity"/>
    <property type="evidence" value="ECO:0007669"/>
    <property type="project" value="InterPro"/>
</dbReference>
<dbReference type="RefSeq" id="WP_203001568.1">
    <property type="nucleotide sequence ID" value="NZ_JADWYU010000119.1"/>
</dbReference>
<evidence type="ECO:0000313" key="3">
    <source>
        <dbReference type="EMBL" id="MBL7631080.1"/>
    </source>
</evidence>